<comment type="caution">
    <text evidence="1">The sequence shown here is derived from an EMBL/GenBank/DDBJ whole genome shotgun (WGS) entry which is preliminary data.</text>
</comment>
<organism evidence="1 2">
    <name type="scientific">Candidatus Nitrosopumilus salarius BD31</name>
    <dbReference type="NCBI Taxonomy" id="859350"/>
    <lineage>
        <taxon>Archaea</taxon>
        <taxon>Nitrososphaerota</taxon>
        <taxon>Nitrososphaeria</taxon>
        <taxon>Nitrosopumilales</taxon>
        <taxon>Nitrosopumilaceae</taxon>
        <taxon>Nitrosopumilus</taxon>
    </lineage>
</organism>
<accession>I3D2X4</accession>
<evidence type="ECO:0000313" key="2">
    <source>
        <dbReference type="Proteomes" id="UP000003423"/>
    </source>
</evidence>
<dbReference type="AlphaFoldDB" id="I3D2X4"/>
<gene>
    <name evidence="1" type="ORF">BD31_I0581</name>
</gene>
<protein>
    <submittedName>
        <fullName evidence="1">Uncharacterized protein</fullName>
    </submittedName>
</protein>
<keyword evidence="2" id="KW-1185">Reference proteome</keyword>
<name>I3D2X4_9ARCH</name>
<sequence>MWKTTLVSNTVLRCFDYYYIVYSSTVFTVEYEEPKYEYASTRDLNELLKKE</sequence>
<reference evidence="1 2" key="1">
    <citation type="journal article" date="2012" name="J. Bacteriol.">
        <title>Genome sequence of "Candidatus Nitrosopumilus salaria" BD31, an ammonia-oxidizing archaeon from the San Francisco Bay estuary.</title>
        <authorList>
            <person name="Mosier A.C."/>
            <person name="Allen E.E."/>
            <person name="Kim M."/>
            <person name="Ferriera S."/>
            <person name="Francis C.A."/>
        </authorList>
    </citation>
    <scope>NUCLEOTIDE SEQUENCE [LARGE SCALE GENOMIC DNA]</scope>
    <source>
        <strain evidence="1 2">BD31</strain>
    </source>
</reference>
<proteinExistence type="predicted"/>
<dbReference type="EMBL" id="AEXL02000087">
    <property type="protein sequence ID" value="EIJ66067.1"/>
    <property type="molecule type" value="Genomic_DNA"/>
</dbReference>
<evidence type="ECO:0000313" key="1">
    <source>
        <dbReference type="EMBL" id="EIJ66067.1"/>
    </source>
</evidence>
<dbReference type="Proteomes" id="UP000003423">
    <property type="component" value="Unassembled WGS sequence"/>
</dbReference>